<dbReference type="PANTHER" id="PTHR42791:SF17">
    <property type="entry name" value="ACETYLTRANSFERASE, GNAT FAMILY FAMILY (AFU_ORTHOLOGUE AFUA_8G05690)"/>
    <property type="match status" value="1"/>
</dbReference>
<dbReference type="PROSITE" id="PS51186">
    <property type="entry name" value="GNAT"/>
    <property type="match status" value="1"/>
</dbReference>
<dbReference type="Gene3D" id="3.40.630.30">
    <property type="match status" value="1"/>
</dbReference>
<dbReference type="CDD" id="cd04301">
    <property type="entry name" value="NAT_SF"/>
    <property type="match status" value="1"/>
</dbReference>
<gene>
    <name evidence="2" type="ORF">LY89DRAFT_682728</name>
</gene>
<dbReference type="RefSeq" id="XP_018074246.1">
    <property type="nucleotide sequence ID" value="XM_018214556.1"/>
</dbReference>
<keyword evidence="3" id="KW-1185">Reference proteome</keyword>
<accession>A0A194XID4</accession>
<dbReference type="InterPro" id="IPR000182">
    <property type="entry name" value="GNAT_dom"/>
</dbReference>
<dbReference type="STRING" id="149040.A0A194XID4"/>
<dbReference type="AlphaFoldDB" id="A0A194XID4"/>
<evidence type="ECO:0000313" key="3">
    <source>
        <dbReference type="Proteomes" id="UP000070700"/>
    </source>
</evidence>
<dbReference type="InterPro" id="IPR016181">
    <property type="entry name" value="Acyl_CoA_acyltransferase"/>
</dbReference>
<dbReference type="Proteomes" id="UP000070700">
    <property type="component" value="Unassembled WGS sequence"/>
</dbReference>
<dbReference type="EMBL" id="KQ947410">
    <property type="protein sequence ID" value="KUJ19891.1"/>
    <property type="molecule type" value="Genomic_DNA"/>
</dbReference>
<feature type="domain" description="N-acetyltransferase" evidence="1">
    <location>
        <begin position="3"/>
        <end position="207"/>
    </location>
</feature>
<dbReference type="GO" id="GO:0016747">
    <property type="term" value="F:acyltransferase activity, transferring groups other than amino-acyl groups"/>
    <property type="evidence" value="ECO:0007669"/>
    <property type="project" value="InterPro"/>
</dbReference>
<reference evidence="2 3" key="1">
    <citation type="submission" date="2015-10" db="EMBL/GenBank/DDBJ databases">
        <title>Full genome of DAOMC 229536 Phialocephala scopiformis, a fungal endophyte of spruce producing the potent anti-insectan compound rugulosin.</title>
        <authorList>
            <consortium name="DOE Joint Genome Institute"/>
            <person name="Walker A.K."/>
            <person name="Frasz S.L."/>
            <person name="Seifert K.A."/>
            <person name="Miller J.D."/>
            <person name="Mondo S.J."/>
            <person name="Labutti K."/>
            <person name="Lipzen A."/>
            <person name="Dockter R."/>
            <person name="Kennedy M."/>
            <person name="Grigoriev I.V."/>
            <person name="Spatafora J.W."/>
        </authorList>
    </citation>
    <scope>NUCLEOTIDE SEQUENCE [LARGE SCALE GENOMIC DNA]</scope>
    <source>
        <strain evidence="2 3">CBS 120377</strain>
    </source>
</reference>
<dbReference type="SUPFAM" id="SSF55729">
    <property type="entry name" value="Acyl-CoA N-acyltransferases (Nat)"/>
    <property type="match status" value="1"/>
</dbReference>
<sequence>MPLLLRKATASDASALAQIYLSAFSVDAISLLVFPRNKSSFDFWHDSILEELDDPHAHLLCVYDSSSPDQKIVALAKWNGPDALIQTDLPEWPEGADQKIANHFFGNLFGRHETIMRGRKHWYLELLATLPEYQGKGAAGQLLRWGIEKSDEDGTETYLEASPDGLPIYQHFGFEEEDRLVVELDGKGEGPLSEKEFIEVFMVRPAKVKKA</sequence>
<evidence type="ECO:0000313" key="2">
    <source>
        <dbReference type="EMBL" id="KUJ19891.1"/>
    </source>
</evidence>
<name>A0A194XID4_MOLSC</name>
<proteinExistence type="predicted"/>
<dbReference type="KEGG" id="psco:LY89DRAFT_682728"/>
<dbReference type="InParanoid" id="A0A194XID4"/>
<keyword evidence="2" id="KW-0012">Acyltransferase</keyword>
<evidence type="ECO:0000259" key="1">
    <source>
        <dbReference type="PROSITE" id="PS51186"/>
    </source>
</evidence>
<dbReference type="Pfam" id="PF13673">
    <property type="entry name" value="Acetyltransf_10"/>
    <property type="match status" value="1"/>
</dbReference>
<keyword evidence="2" id="KW-0808">Transferase</keyword>
<protein>
    <submittedName>
        <fullName evidence="2">Acyl-CoA N-acyltransferase</fullName>
    </submittedName>
</protein>
<dbReference type="OrthoDB" id="196847at2759"/>
<organism evidence="2 3">
    <name type="scientific">Mollisia scopiformis</name>
    <name type="common">Conifer needle endophyte fungus</name>
    <name type="synonym">Phialocephala scopiformis</name>
    <dbReference type="NCBI Taxonomy" id="149040"/>
    <lineage>
        <taxon>Eukaryota</taxon>
        <taxon>Fungi</taxon>
        <taxon>Dikarya</taxon>
        <taxon>Ascomycota</taxon>
        <taxon>Pezizomycotina</taxon>
        <taxon>Leotiomycetes</taxon>
        <taxon>Helotiales</taxon>
        <taxon>Mollisiaceae</taxon>
        <taxon>Mollisia</taxon>
    </lineage>
</organism>
<dbReference type="GeneID" id="28824282"/>
<dbReference type="PANTHER" id="PTHR42791">
    <property type="entry name" value="GNAT FAMILY ACETYLTRANSFERASE"/>
    <property type="match status" value="1"/>
</dbReference>
<dbReference type="InterPro" id="IPR052523">
    <property type="entry name" value="Trichothecene_AcTrans"/>
</dbReference>